<gene>
    <name evidence="3" type="ORF">ACFSYS_11140</name>
</gene>
<feature type="domain" description="3-keto-alpha-glucoside-1,2-lyase/3-keto-2-hydroxy-glucal hydratase" evidence="2">
    <location>
        <begin position="253"/>
        <end position="507"/>
    </location>
</feature>
<sequence length="523" mass="60149">MKFKYIFIGIVTFLMNIGLYAQNQDLKLLAFSKTSGFRHKSIPAGKAFLKQMAQENNWKIDFSEDSNIFSNNGLKGYDVLIFLNTTGDILNEQQEEGLKKFLAVGKGFVGIHSASDTELDWPWYNEMVGAAFKDHPKVQEAKLMISKETGHPAASSWDDTEFFKDEWYNFREPVGKHVNVLATLDERSYEGKRMNMEHPISWYHHYDGGKIFYTGLGHTDESYADPRFYDHVQGGIRWAAGIAEIEGNKNKKWTSLLNEDLHDNWDIFMGVPHASVKGLDKVDPQSDGKNGKALGLNKDPKNVFLIEMQDGEPLLHISGEIYAAITSKKEYENYHLKLEFKWGEKKWEPRLQRKRDNGILYHATGPFRTFWNVWMQSQEFQVQEGDMGDYYALGNTEMDIPSIKPEGNKEFDYKKGAPLNRFSANTKEFMNHANKGFDNENPHGKWNTLELICYGDTSLHIVNGKVVMALYNSRYKNKDGKLVPLTKGHIQIQSEAAEAFYRNIEVKPISKFPGKYKKELRKK</sequence>
<organism evidence="3 4">
    <name type="scientific">Christiangramia antarctica</name>
    <dbReference type="NCBI Taxonomy" id="2058158"/>
    <lineage>
        <taxon>Bacteria</taxon>
        <taxon>Pseudomonadati</taxon>
        <taxon>Bacteroidota</taxon>
        <taxon>Flavobacteriia</taxon>
        <taxon>Flavobacteriales</taxon>
        <taxon>Flavobacteriaceae</taxon>
        <taxon>Christiangramia</taxon>
    </lineage>
</organism>
<dbReference type="Proteomes" id="UP001597438">
    <property type="component" value="Unassembled WGS sequence"/>
</dbReference>
<dbReference type="PANTHER" id="PTHR40469:SF2">
    <property type="entry name" value="GALACTOSE-BINDING DOMAIN-LIKE SUPERFAMILY PROTEIN"/>
    <property type="match status" value="1"/>
</dbReference>
<dbReference type="Pfam" id="PF06439">
    <property type="entry name" value="3keto-disac_hyd"/>
    <property type="match status" value="1"/>
</dbReference>
<dbReference type="Gene3D" id="3.40.50.880">
    <property type="match status" value="1"/>
</dbReference>
<feature type="domain" description="ThuA-like" evidence="1">
    <location>
        <begin position="27"/>
        <end position="239"/>
    </location>
</feature>
<reference evidence="4" key="1">
    <citation type="journal article" date="2019" name="Int. J. Syst. Evol. Microbiol.">
        <title>The Global Catalogue of Microorganisms (GCM) 10K type strain sequencing project: providing services to taxonomists for standard genome sequencing and annotation.</title>
        <authorList>
            <consortium name="The Broad Institute Genomics Platform"/>
            <consortium name="The Broad Institute Genome Sequencing Center for Infectious Disease"/>
            <person name="Wu L."/>
            <person name="Ma J."/>
        </authorList>
    </citation>
    <scope>NUCLEOTIDE SEQUENCE [LARGE SCALE GENOMIC DNA]</scope>
    <source>
        <strain evidence="4">KCTC 52925</strain>
    </source>
</reference>
<protein>
    <submittedName>
        <fullName evidence="3">ThuA domain-containing protein</fullName>
    </submittedName>
</protein>
<accession>A0ABW5X6E9</accession>
<keyword evidence="4" id="KW-1185">Reference proteome</keyword>
<dbReference type="InterPro" id="IPR029010">
    <property type="entry name" value="ThuA-like"/>
</dbReference>
<proteinExistence type="predicted"/>
<evidence type="ECO:0000259" key="2">
    <source>
        <dbReference type="Pfam" id="PF06439"/>
    </source>
</evidence>
<dbReference type="Pfam" id="PF06283">
    <property type="entry name" value="ThuA"/>
    <property type="match status" value="1"/>
</dbReference>
<dbReference type="RefSeq" id="WP_251739304.1">
    <property type="nucleotide sequence ID" value="NZ_JBHUOJ010000026.1"/>
</dbReference>
<name>A0ABW5X6E9_9FLAO</name>
<dbReference type="EMBL" id="JBHUOJ010000026">
    <property type="protein sequence ID" value="MFD2833845.1"/>
    <property type="molecule type" value="Genomic_DNA"/>
</dbReference>
<dbReference type="InterPro" id="IPR029062">
    <property type="entry name" value="Class_I_gatase-like"/>
</dbReference>
<dbReference type="InterPro" id="IPR010496">
    <property type="entry name" value="AL/BT2_dom"/>
</dbReference>
<comment type="caution">
    <text evidence="3">The sequence shown here is derived from an EMBL/GenBank/DDBJ whole genome shotgun (WGS) entry which is preliminary data.</text>
</comment>
<evidence type="ECO:0000259" key="1">
    <source>
        <dbReference type="Pfam" id="PF06283"/>
    </source>
</evidence>
<dbReference type="SUPFAM" id="SSF52317">
    <property type="entry name" value="Class I glutamine amidotransferase-like"/>
    <property type="match status" value="1"/>
</dbReference>
<dbReference type="Gene3D" id="2.60.120.560">
    <property type="entry name" value="Exo-inulinase, domain 1"/>
    <property type="match status" value="1"/>
</dbReference>
<evidence type="ECO:0000313" key="4">
    <source>
        <dbReference type="Proteomes" id="UP001597438"/>
    </source>
</evidence>
<evidence type="ECO:0000313" key="3">
    <source>
        <dbReference type="EMBL" id="MFD2833845.1"/>
    </source>
</evidence>
<dbReference type="PANTHER" id="PTHR40469">
    <property type="entry name" value="SECRETED GLYCOSYL HYDROLASE"/>
    <property type="match status" value="1"/>
</dbReference>